<dbReference type="AlphaFoldDB" id="A0A841TT54"/>
<dbReference type="Pfam" id="PF08818">
    <property type="entry name" value="DUF1801"/>
    <property type="match status" value="1"/>
</dbReference>
<proteinExistence type="predicted"/>
<accession>A0A841TT54</accession>
<comment type="caution">
    <text evidence="2">The sequence shown here is derived from an EMBL/GenBank/DDBJ whole genome shotgun (WGS) entry which is preliminary data.</text>
</comment>
<evidence type="ECO:0000313" key="3">
    <source>
        <dbReference type="Proteomes" id="UP000553776"/>
    </source>
</evidence>
<sequence length="130" mass="14466">MDKATGAATGEPGAVERLIESRPAAIREILVQLRLVALDSLPSAQEFAYHNAINYKLPEPPGTWICYLAAQRNYVNVGFYFGTQLSDPHKRLEGTGKRMRHVKVRTAEEAGAKELADLLREAWSRCLPES</sequence>
<dbReference type="RefSeq" id="WP_185134077.1">
    <property type="nucleotide sequence ID" value="NZ_BORM01000007.1"/>
</dbReference>
<dbReference type="InterPro" id="IPR014922">
    <property type="entry name" value="YdhG-like"/>
</dbReference>
<organism evidence="2 3">
    <name type="scientific">Cohnella xylanilytica</name>
    <dbReference type="NCBI Taxonomy" id="557555"/>
    <lineage>
        <taxon>Bacteria</taxon>
        <taxon>Bacillati</taxon>
        <taxon>Bacillota</taxon>
        <taxon>Bacilli</taxon>
        <taxon>Bacillales</taxon>
        <taxon>Paenibacillaceae</taxon>
        <taxon>Cohnella</taxon>
    </lineage>
</organism>
<evidence type="ECO:0000313" key="2">
    <source>
        <dbReference type="EMBL" id="MBB6690042.1"/>
    </source>
</evidence>
<keyword evidence="3" id="KW-1185">Reference proteome</keyword>
<gene>
    <name evidence="2" type="ORF">H7B90_01375</name>
</gene>
<evidence type="ECO:0000259" key="1">
    <source>
        <dbReference type="Pfam" id="PF08818"/>
    </source>
</evidence>
<reference evidence="2 3" key="1">
    <citation type="submission" date="2020-08" db="EMBL/GenBank/DDBJ databases">
        <title>Cohnella phylogeny.</title>
        <authorList>
            <person name="Dunlap C."/>
        </authorList>
    </citation>
    <scope>NUCLEOTIDE SEQUENCE [LARGE SCALE GENOMIC DNA]</scope>
    <source>
        <strain evidence="2 3">DSM 25239</strain>
    </source>
</reference>
<name>A0A841TT54_9BACL</name>
<dbReference type="Proteomes" id="UP000553776">
    <property type="component" value="Unassembled WGS sequence"/>
</dbReference>
<dbReference type="EMBL" id="JACJVR010000004">
    <property type="protein sequence ID" value="MBB6690042.1"/>
    <property type="molecule type" value="Genomic_DNA"/>
</dbReference>
<feature type="domain" description="YdhG-like" evidence="1">
    <location>
        <begin position="27"/>
        <end position="122"/>
    </location>
</feature>
<protein>
    <submittedName>
        <fullName evidence="2">DUF1801 domain-containing protein</fullName>
    </submittedName>
</protein>
<dbReference type="SUPFAM" id="SSF159888">
    <property type="entry name" value="YdhG-like"/>
    <property type="match status" value="1"/>
</dbReference>